<reference evidence="1" key="1">
    <citation type="submission" date="2023-11" db="EMBL/GenBank/DDBJ databases">
        <authorList>
            <person name="Poullet M."/>
        </authorList>
    </citation>
    <scope>NUCLEOTIDE SEQUENCE</scope>
    <source>
        <strain evidence="1">E1834</strain>
    </source>
</reference>
<organism evidence="1 2">
    <name type="scientific">Meloidogyne enterolobii</name>
    <name type="common">Root-knot nematode worm</name>
    <name type="synonym">Meloidogyne mayaguensis</name>
    <dbReference type="NCBI Taxonomy" id="390850"/>
    <lineage>
        <taxon>Eukaryota</taxon>
        <taxon>Metazoa</taxon>
        <taxon>Ecdysozoa</taxon>
        <taxon>Nematoda</taxon>
        <taxon>Chromadorea</taxon>
        <taxon>Rhabditida</taxon>
        <taxon>Tylenchina</taxon>
        <taxon>Tylenchomorpha</taxon>
        <taxon>Tylenchoidea</taxon>
        <taxon>Meloidogynidae</taxon>
        <taxon>Meloidogyninae</taxon>
        <taxon>Meloidogyne</taxon>
    </lineage>
</organism>
<proteinExistence type="predicted"/>
<evidence type="ECO:0000313" key="1">
    <source>
        <dbReference type="EMBL" id="CAK5029384.1"/>
    </source>
</evidence>
<keyword evidence="2" id="KW-1185">Reference proteome</keyword>
<dbReference type="EMBL" id="CAVMJV010000005">
    <property type="protein sequence ID" value="CAK5029384.1"/>
    <property type="molecule type" value="Genomic_DNA"/>
</dbReference>
<protein>
    <submittedName>
        <fullName evidence="1">Uncharacterized protein</fullName>
    </submittedName>
</protein>
<evidence type="ECO:0000313" key="2">
    <source>
        <dbReference type="Proteomes" id="UP001497535"/>
    </source>
</evidence>
<dbReference type="Proteomes" id="UP001497535">
    <property type="component" value="Unassembled WGS sequence"/>
</dbReference>
<accession>A0ACB0Y3N9</accession>
<sequence length="49" mass="5674">MGRIMGVPNWGVFVQWAELKERRDFVQFCAALILRRFGRVVLACAVLYS</sequence>
<name>A0ACB0Y3N9_MELEN</name>
<gene>
    <name evidence="1" type="ORF">MENTE1834_LOCUS6896</name>
</gene>
<comment type="caution">
    <text evidence="1">The sequence shown here is derived from an EMBL/GenBank/DDBJ whole genome shotgun (WGS) entry which is preliminary data.</text>
</comment>